<feature type="domain" description="Homing endonuclease LAGLIDADG" evidence="1">
    <location>
        <begin position="9"/>
        <end position="99"/>
    </location>
</feature>
<dbReference type="InterPro" id="IPR051289">
    <property type="entry name" value="LAGLIDADG_Endonuclease"/>
</dbReference>
<dbReference type="PANTHER" id="PTHR36181">
    <property type="entry name" value="INTRON-ENCODED ENDONUCLEASE AI3-RELATED"/>
    <property type="match status" value="1"/>
</dbReference>
<dbReference type="InterPro" id="IPR027434">
    <property type="entry name" value="Homing_endonucl"/>
</dbReference>
<dbReference type="Gene3D" id="3.10.28.10">
    <property type="entry name" value="Homing endonucleases"/>
    <property type="match status" value="1"/>
</dbReference>
<dbReference type="EMBL" id="PEWZ01000124">
    <property type="protein sequence ID" value="PIU34054.1"/>
    <property type="molecule type" value="Genomic_DNA"/>
</dbReference>
<dbReference type="InterPro" id="IPR004860">
    <property type="entry name" value="LAGLIDADG_dom"/>
</dbReference>
<dbReference type="PANTHER" id="PTHR36181:SF4">
    <property type="entry name" value="LAGLIDADG ENDONUCLEASE"/>
    <property type="match status" value="1"/>
</dbReference>
<sequence>MKKEELAYIAGFLDGDGCIMLQLVSRKDYLLGYQIRASIVFYQKLQYRSFLEEIKEKLIYGYIRERNDDMVEYTVVGFEPVKKILTLLYPYLKLKKKQAQLALEIIRKIPGEVKLPNKIKIGAKLLMELSCEVDKFAFLNYSKRRTNTSKQVKEFLESHDLLNPVETDP</sequence>
<dbReference type="Proteomes" id="UP000229502">
    <property type="component" value="Unassembled WGS sequence"/>
</dbReference>
<evidence type="ECO:0000259" key="1">
    <source>
        <dbReference type="Pfam" id="PF00961"/>
    </source>
</evidence>
<dbReference type="GO" id="GO:0004519">
    <property type="term" value="F:endonuclease activity"/>
    <property type="evidence" value="ECO:0007669"/>
    <property type="project" value="InterPro"/>
</dbReference>
<proteinExistence type="predicted"/>
<name>A0A2M6YQS6_9BACT</name>
<comment type="caution">
    <text evidence="2">The sequence shown here is derived from an EMBL/GenBank/DDBJ whole genome shotgun (WGS) entry which is preliminary data.</text>
</comment>
<evidence type="ECO:0000313" key="3">
    <source>
        <dbReference type="Proteomes" id="UP000229502"/>
    </source>
</evidence>
<dbReference type="SUPFAM" id="SSF55608">
    <property type="entry name" value="Homing endonucleases"/>
    <property type="match status" value="1"/>
</dbReference>
<reference evidence="3" key="1">
    <citation type="submission" date="2017-09" db="EMBL/GenBank/DDBJ databases">
        <title>Depth-based differentiation of microbial function through sediment-hosted aquifers and enrichment of novel symbionts in the deep terrestrial subsurface.</title>
        <authorList>
            <person name="Probst A.J."/>
            <person name="Ladd B."/>
            <person name="Jarett J.K."/>
            <person name="Geller-Mcgrath D.E."/>
            <person name="Sieber C.M.K."/>
            <person name="Emerson J.B."/>
            <person name="Anantharaman K."/>
            <person name="Thomas B.C."/>
            <person name="Malmstrom R."/>
            <person name="Stieglmeier M."/>
            <person name="Klingl A."/>
            <person name="Woyke T."/>
            <person name="Ryan C.M."/>
            <person name="Banfield J.F."/>
        </authorList>
    </citation>
    <scope>NUCLEOTIDE SEQUENCE [LARGE SCALE GENOMIC DNA]</scope>
</reference>
<evidence type="ECO:0000313" key="2">
    <source>
        <dbReference type="EMBL" id="PIU34054.1"/>
    </source>
</evidence>
<accession>A0A2M6YQS6</accession>
<dbReference type="AlphaFoldDB" id="A0A2M6YQS6"/>
<dbReference type="Pfam" id="PF00961">
    <property type="entry name" value="LAGLIDADG_1"/>
    <property type="match status" value="1"/>
</dbReference>
<organism evidence="2 3">
    <name type="scientific">Candidatus Shapirobacteria bacterium CG07_land_8_20_14_0_80_39_18</name>
    <dbReference type="NCBI Taxonomy" id="1974882"/>
    <lineage>
        <taxon>Bacteria</taxon>
        <taxon>Candidatus Shapironibacteriota</taxon>
    </lineage>
</organism>
<gene>
    <name evidence="2" type="ORF">COT03_02600</name>
</gene>
<protein>
    <recommendedName>
        <fullName evidence="1">Homing endonuclease LAGLIDADG domain-containing protein</fullName>
    </recommendedName>
</protein>